<dbReference type="InterPro" id="IPR004358">
    <property type="entry name" value="Sig_transdc_His_kin-like_C"/>
</dbReference>
<dbReference type="Gene3D" id="3.40.50.2300">
    <property type="match status" value="1"/>
</dbReference>
<reference evidence="11 12" key="1">
    <citation type="submission" date="2017-05" db="EMBL/GenBank/DDBJ databases">
        <authorList>
            <person name="Varghese N."/>
            <person name="Submissions S."/>
        </authorList>
    </citation>
    <scope>NUCLEOTIDE SEQUENCE [LARGE SCALE GENOMIC DNA]</scope>
    <source>
        <strain evidence="11 12">DSM 29734</strain>
    </source>
</reference>
<accession>A0ABY1NVF0</accession>
<dbReference type="Pfam" id="PF00512">
    <property type="entry name" value="HisKA"/>
    <property type="match status" value="1"/>
</dbReference>
<feature type="domain" description="Response regulatory" evidence="8">
    <location>
        <begin position="624"/>
        <end position="739"/>
    </location>
</feature>
<name>A0ABY1NVF0_9RHOB</name>
<feature type="transmembrane region" description="Helical" evidence="6">
    <location>
        <begin position="157"/>
        <end position="175"/>
    </location>
</feature>
<dbReference type="SUPFAM" id="SSF52172">
    <property type="entry name" value="CheY-like"/>
    <property type="match status" value="1"/>
</dbReference>
<dbReference type="RefSeq" id="WP_283425823.1">
    <property type="nucleotide sequence ID" value="NZ_FXTY01000003.1"/>
</dbReference>
<evidence type="ECO:0000256" key="3">
    <source>
        <dbReference type="ARBA" id="ARBA00022553"/>
    </source>
</evidence>
<dbReference type="PANTHER" id="PTHR45339:SF1">
    <property type="entry name" value="HYBRID SIGNAL TRANSDUCTION HISTIDINE KINASE J"/>
    <property type="match status" value="1"/>
</dbReference>
<dbReference type="CDD" id="cd00130">
    <property type="entry name" value="PAS"/>
    <property type="match status" value="1"/>
</dbReference>
<gene>
    <name evidence="11" type="ORF">SAMN06265373_103391</name>
</gene>
<dbReference type="SUPFAM" id="SSF55785">
    <property type="entry name" value="PYP-like sensor domain (PAS domain)"/>
    <property type="match status" value="1"/>
</dbReference>
<dbReference type="InterPro" id="IPR000014">
    <property type="entry name" value="PAS"/>
</dbReference>
<evidence type="ECO:0000259" key="10">
    <source>
        <dbReference type="PROSITE" id="PS50113"/>
    </source>
</evidence>
<comment type="catalytic activity">
    <reaction evidence="1">
        <text>ATP + protein L-histidine = ADP + protein N-phospho-L-histidine.</text>
        <dbReference type="EC" id="2.7.13.3"/>
    </reaction>
</comment>
<proteinExistence type="predicted"/>
<dbReference type="InterPro" id="IPR003594">
    <property type="entry name" value="HATPase_dom"/>
</dbReference>
<feature type="domain" description="PAC" evidence="10">
    <location>
        <begin position="310"/>
        <end position="362"/>
    </location>
</feature>
<dbReference type="InterPro" id="IPR001789">
    <property type="entry name" value="Sig_transdc_resp-reg_receiver"/>
</dbReference>
<keyword evidence="4" id="KW-0902">Two-component regulatory system</keyword>
<dbReference type="Gene3D" id="3.30.450.20">
    <property type="entry name" value="PAS domain"/>
    <property type="match status" value="1"/>
</dbReference>
<evidence type="ECO:0000256" key="4">
    <source>
        <dbReference type="ARBA" id="ARBA00023012"/>
    </source>
</evidence>
<dbReference type="PANTHER" id="PTHR45339">
    <property type="entry name" value="HYBRID SIGNAL TRANSDUCTION HISTIDINE KINASE J"/>
    <property type="match status" value="1"/>
</dbReference>
<dbReference type="CDD" id="cd00082">
    <property type="entry name" value="HisKA"/>
    <property type="match status" value="1"/>
</dbReference>
<dbReference type="CDD" id="cd16922">
    <property type="entry name" value="HATPase_EvgS-ArcB-TorS-like"/>
    <property type="match status" value="1"/>
</dbReference>
<dbReference type="NCBIfam" id="TIGR00229">
    <property type="entry name" value="sensory_box"/>
    <property type="match status" value="1"/>
</dbReference>
<evidence type="ECO:0000313" key="12">
    <source>
        <dbReference type="Proteomes" id="UP001157961"/>
    </source>
</evidence>
<evidence type="ECO:0000256" key="5">
    <source>
        <dbReference type="PROSITE-ProRule" id="PRU00169"/>
    </source>
</evidence>
<dbReference type="InterPro" id="IPR003661">
    <property type="entry name" value="HisK_dim/P_dom"/>
</dbReference>
<feature type="transmembrane region" description="Helical" evidence="6">
    <location>
        <begin position="126"/>
        <end position="145"/>
    </location>
</feature>
<organism evidence="11 12">
    <name type="scientific">Shimia sagamensis</name>
    <dbReference type="NCBI Taxonomy" id="1566352"/>
    <lineage>
        <taxon>Bacteria</taxon>
        <taxon>Pseudomonadati</taxon>
        <taxon>Pseudomonadota</taxon>
        <taxon>Alphaproteobacteria</taxon>
        <taxon>Rhodobacterales</taxon>
        <taxon>Roseobacteraceae</taxon>
    </lineage>
</organism>
<keyword evidence="3 5" id="KW-0597">Phosphoprotein</keyword>
<feature type="domain" description="Histidine kinase" evidence="7">
    <location>
        <begin position="380"/>
        <end position="600"/>
    </location>
</feature>
<comment type="caution">
    <text evidence="11">The sequence shown here is derived from an EMBL/GenBank/DDBJ whole genome shotgun (WGS) entry which is preliminary data.</text>
</comment>
<dbReference type="PROSITE" id="PS50110">
    <property type="entry name" value="RESPONSE_REGULATORY"/>
    <property type="match status" value="1"/>
</dbReference>
<evidence type="ECO:0000313" key="11">
    <source>
        <dbReference type="EMBL" id="SMP19212.1"/>
    </source>
</evidence>
<dbReference type="CDD" id="cd17546">
    <property type="entry name" value="REC_hyHK_CKI1_RcsC-like"/>
    <property type="match status" value="1"/>
</dbReference>
<evidence type="ECO:0000259" key="9">
    <source>
        <dbReference type="PROSITE" id="PS50112"/>
    </source>
</evidence>
<feature type="domain" description="PAS" evidence="9">
    <location>
        <begin position="236"/>
        <end position="307"/>
    </location>
</feature>
<evidence type="ECO:0000259" key="7">
    <source>
        <dbReference type="PROSITE" id="PS50109"/>
    </source>
</evidence>
<dbReference type="InterPro" id="IPR011006">
    <property type="entry name" value="CheY-like_superfamily"/>
</dbReference>
<dbReference type="InterPro" id="IPR035965">
    <property type="entry name" value="PAS-like_dom_sf"/>
</dbReference>
<keyword evidence="6" id="KW-0472">Membrane</keyword>
<dbReference type="EC" id="2.7.13.3" evidence="2"/>
<dbReference type="InterPro" id="IPR005467">
    <property type="entry name" value="His_kinase_dom"/>
</dbReference>
<dbReference type="SMART" id="SM00091">
    <property type="entry name" value="PAS"/>
    <property type="match status" value="1"/>
</dbReference>
<dbReference type="SMART" id="SM00086">
    <property type="entry name" value="PAC"/>
    <property type="match status" value="1"/>
</dbReference>
<dbReference type="InterPro" id="IPR001610">
    <property type="entry name" value="PAC"/>
</dbReference>
<dbReference type="Pfam" id="PF13426">
    <property type="entry name" value="PAS_9"/>
    <property type="match status" value="1"/>
</dbReference>
<keyword evidence="6" id="KW-1133">Transmembrane helix</keyword>
<dbReference type="InterPro" id="IPR036890">
    <property type="entry name" value="HATPase_C_sf"/>
</dbReference>
<dbReference type="SMART" id="SM00387">
    <property type="entry name" value="HATPase_c"/>
    <property type="match status" value="1"/>
</dbReference>
<feature type="modified residue" description="4-aspartylphosphate" evidence="5">
    <location>
        <position position="673"/>
    </location>
</feature>
<dbReference type="Gene3D" id="3.30.565.10">
    <property type="entry name" value="Histidine kinase-like ATPase, C-terminal domain"/>
    <property type="match status" value="1"/>
</dbReference>
<feature type="transmembrane region" description="Helical" evidence="6">
    <location>
        <begin position="100"/>
        <end position="120"/>
    </location>
</feature>
<dbReference type="SMART" id="SM00388">
    <property type="entry name" value="HisKA"/>
    <property type="match status" value="1"/>
</dbReference>
<dbReference type="PROSITE" id="PS50109">
    <property type="entry name" value="HIS_KIN"/>
    <property type="match status" value="1"/>
</dbReference>
<dbReference type="SMART" id="SM00448">
    <property type="entry name" value="REC"/>
    <property type="match status" value="1"/>
</dbReference>
<dbReference type="Gene3D" id="1.10.287.130">
    <property type="match status" value="1"/>
</dbReference>
<keyword evidence="12" id="KW-1185">Reference proteome</keyword>
<dbReference type="Pfam" id="PF02518">
    <property type="entry name" value="HATPase_c"/>
    <property type="match status" value="1"/>
</dbReference>
<evidence type="ECO:0000256" key="6">
    <source>
        <dbReference type="SAM" id="Phobius"/>
    </source>
</evidence>
<dbReference type="Proteomes" id="UP001157961">
    <property type="component" value="Unassembled WGS sequence"/>
</dbReference>
<evidence type="ECO:0000256" key="2">
    <source>
        <dbReference type="ARBA" id="ARBA00012438"/>
    </source>
</evidence>
<dbReference type="SUPFAM" id="SSF55874">
    <property type="entry name" value="ATPase domain of HSP90 chaperone/DNA topoisomerase II/histidine kinase"/>
    <property type="match status" value="1"/>
</dbReference>
<protein>
    <recommendedName>
        <fullName evidence="2">histidine kinase</fullName>
        <ecNumber evidence="2">2.7.13.3</ecNumber>
    </recommendedName>
</protein>
<dbReference type="PRINTS" id="PR00344">
    <property type="entry name" value="BCTRLSENSOR"/>
</dbReference>
<dbReference type="PROSITE" id="PS50112">
    <property type="entry name" value="PAS"/>
    <property type="match status" value="1"/>
</dbReference>
<evidence type="ECO:0000259" key="8">
    <source>
        <dbReference type="PROSITE" id="PS50110"/>
    </source>
</evidence>
<dbReference type="EMBL" id="FXTY01000003">
    <property type="protein sequence ID" value="SMP19212.1"/>
    <property type="molecule type" value="Genomic_DNA"/>
</dbReference>
<feature type="transmembrane region" description="Helical" evidence="6">
    <location>
        <begin position="39"/>
        <end position="56"/>
    </location>
</feature>
<keyword evidence="6" id="KW-0812">Transmembrane</keyword>
<dbReference type="SUPFAM" id="SSF47384">
    <property type="entry name" value="Homodimeric domain of signal transducing histidine kinase"/>
    <property type="match status" value="1"/>
</dbReference>
<dbReference type="Pfam" id="PF00072">
    <property type="entry name" value="Response_reg"/>
    <property type="match status" value="1"/>
</dbReference>
<feature type="transmembrane region" description="Helical" evidence="6">
    <location>
        <begin position="181"/>
        <end position="202"/>
    </location>
</feature>
<dbReference type="InterPro" id="IPR036097">
    <property type="entry name" value="HisK_dim/P_sf"/>
</dbReference>
<dbReference type="PROSITE" id="PS50113">
    <property type="entry name" value="PAC"/>
    <property type="match status" value="1"/>
</dbReference>
<sequence length="762" mass="83764">MNHASTVFSPIAGPSAQESEIRARRKLLLAYADERVRRLPVRLALYFIGCSIGYYAVELLPVLLSLFILLAGDTVDCLLLRTFVRREALVGSLQRGQRCATLTSALQGMSVVAGVSVYYFKLGDEANILFVIGALGLGAVNAAIVLPKNPAAAFTRLSFYLMAPFIYVGLQALWAKSWTPFVMMDVAGTMLVFCMLYMFLAFTKSGMSNFRITQDLERQKSEMKLMYARMDRHQTELQQLSLVARHANDSVIITDRERRIVWVNDAFTRVTGFSFAEAKGSIIADLLTGADHALKAINTIDLAVEAGQPFRGEVQNVTRDGRKIWLDVNLFPIRGLDGEPEFFVSIERDVTESRKLAEQMGKARQAAEEGARAKSEFLANMSHEIRTPLTGVIGMADLLSETTLDSEQERYADTIRGSSQALMAIINDILDLSKLDAGRMELHPVSFAPRACVQETLDLLTPAARSKGLELTCHVDSTAPEFIKADDGRLRQVVTNIVGNAIKFTEEGGVYLKLGHEVDAQGKRLIVEVTDTGIGISRENQAHIFDHFTQAEAATTRKFGGTGLGLSISKHILDVMGGAISVHSEEGEGASFRMEVPYDEADLSYEAPGKVAQGVPLTLVPGLRVLVAEDNKTNRFLLKKYLADQPIDLAFANDGVEAVEQVQSFVPDLVFMDMSMPRMSGLEATREIRGLEIPQPSIVALTAHAFDEEMRACLDAGMDDFLTKPIRKAALIEWMVQFQQRLLDARATDLIEAGDPPVEGAA</sequence>
<evidence type="ECO:0000256" key="1">
    <source>
        <dbReference type="ARBA" id="ARBA00000085"/>
    </source>
</evidence>
<dbReference type="InterPro" id="IPR000700">
    <property type="entry name" value="PAS-assoc_C"/>
</dbReference>